<keyword evidence="4 6" id="KW-0119">Carbohydrate metabolism</keyword>
<dbReference type="Gene3D" id="3.20.20.80">
    <property type="entry name" value="Glycosidases"/>
    <property type="match status" value="2"/>
</dbReference>
<dbReference type="SMART" id="SM00642">
    <property type="entry name" value="Aamy"/>
    <property type="match status" value="1"/>
</dbReference>
<evidence type="ECO:0000313" key="9">
    <source>
        <dbReference type="EMBL" id="RYB01817.1"/>
    </source>
</evidence>
<dbReference type="InterPro" id="IPR013780">
    <property type="entry name" value="Glyco_hydro_b"/>
</dbReference>
<proteinExistence type="inferred from homology"/>
<dbReference type="Gene3D" id="1.20.58.80">
    <property type="entry name" value="Phosphotransferase system, lactose/cellobiose-type IIA subunit"/>
    <property type="match status" value="1"/>
</dbReference>
<accession>A0A4V1RI00</accession>
<evidence type="ECO:0000259" key="8">
    <source>
        <dbReference type="SMART" id="SM00642"/>
    </source>
</evidence>
<protein>
    <recommendedName>
        <fullName evidence="6">Alpha-1,4-glucan:maltose-1-phosphate maltosyltransferase</fullName>
        <shortName evidence="6">GMPMT</shortName>
        <ecNumber evidence="6">2.4.99.16</ecNumber>
    </recommendedName>
    <alternativeName>
        <fullName evidence="6">(1-&gt;4)-alpha-D-glucan:maltose-1-phosphate alpha-D-maltosyltransferase</fullName>
    </alternativeName>
</protein>
<dbReference type="Proteomes" id="UP000289411">
    <property type="component" value="Unassembled WGS sequence"/>
</dbReference>
<name>A0A4V1RI00_9HYPH</name>
<comment type="similarity">
    <text evidence="6">Belongs to the glycosyl hydrolase 13 family. GlgE subfamily.</text>
</comment>
<dbReference type="GO" id="GO:0004553">
    <property type="term" value="F:hydrolase activity, hydrolyzing O-glycosyl compounds"/>
    <property type="evidence" value="ECO:0007669"/>
    <property type="project" value="InterPro"/>
</dbReference>
<reference evidence="9 10" key="2">
    <citation type="submission" date="2019-02" db="EMBL/GenBank/DDBJ databases">
        <title>'Lichenibacterium ramalinii' gen. nov. sp. nov., 'Lichenibacterium minor' gen. nov. sp. nov.</title>
        <authorList>
            <person name="Pankratov T."/>
        </authorList>
    </citation>
    <scope>NUCLEOTIDE SEQUENCE [LARGE SCALE GENOMIC DNA]</scope>
    <source>
        <strain evidence="9 10">RmlP001</strain>
    </source>
</reference>
<comment type="function">
    <text evidence="6">Maltosyltransferase that uses maltose 1-phosphate (M1P) as the sugar donor to elongate linear or branched alpha-(1-&gt;4)-glucans. Is involved in a branched alpha-glucan biosynthetic pathway from trehalose, together with TreS, Mak and GlgB.</text>
</comment>
<dbReference type="Pfam" id="PF11896">
    <property type="entry name" value="GlgE_dom_N_S"/>
    <property type="match status" value="1"/>
</dbReference>
<feature type="binding site" evidence="6">
    <location>
        <position position="845"/>
    </location>
    <ligand>
        <name>alpha-maltose 1-phosphate</name>
        <dbReference type="ChEBI" id="CHEBI:63576"/>
    </ligand>
</feature>
<keyword evidence="3 6" id="KW-0808">Transferase</keyword>
<dbReference type="InterPro" id="IPR021828">
    <property type="entry name" value="GlgE_dom_N/S"/>
</dbReference>
<evidence type="ECO:0000256" key="6">
    <source>
        <dbReference type="HAMAP-Rule" id="MF_02124"/>
    </source>
</evidence>
<feature type="active site" description="Proton donor" evidence="6">
    <location>
        <position position="873"/>
    </location>
</feature>
<evidence type="ECO:0000256" key="3">
    <source>
        <dbReference type="ARBA" id="ARBA00022679"/>
    </source>
</evidence>
<dbReference type="InterPro" id="IPR013783">
    <property type="entry name" value="Ig-like_fold"/>
</dbReference>
<comment type="subunit">
    <text evidence="1 6">Homodimer.</text>
</comment>
<sequence>MTLATPPRDFEPLSPGSVLPRDSRSERTPALRIYYVSLSMVSGPSEWSMVLDACAGMGFDTVLISPPGAPGPRNNAVLPYDWHAAHPALAASGPLAEAVAALAEACRARGLRLMADLVADRVACDGPLAAELGLASPFPSLPDPRVVPEDRGSVAVPFGDEAVRRRFADRLGDYVAMLATAGVRGFRCLSPDSVPADVWAGALSHARAAAPDLVALAWTPGTVAERAAGLAGAGFDGSFSSLRWWDCRAAWPVDEHARLAALGPVLAFPEAPFGRRLGGALVPDERALREAERALWVAASLGEGLLVPMGFEFGAREPVPRTGAPRETYAALRAAPRSALAEAVRAANGSLLRDAGRFIGGEMRVFRGASDAPTAVLRADAKDFRQATNVRLVLVNPWLDRTATLAPGSLAPAAGGSFPFRDILGSGPNLAADSAASLPPAAVRVLEGGATRPVDLPDEALKFSTETAIAAPRLVIEAVAPAVDGGRYAVKRIVGDVVRVEVDAFGEGHDRIAVALQWRAADETAWRERRMQPLGNDRWAADLPLERLGRYLYRVETWRDDFAMFRHEVEAKHGAGLAVPLELEEGRRLVDRALKGAAGEAAARLRPIADRLAGADDAARLALLLAPETDEAMQAADPRLFRTASAEIPVDAERKGAGFASWYSIFPRSQSGDPNRHGTFDDVIRRLPSIHAMGFDVLYFTPIHPIGRINRKGRNNSLTAGPDDPGSPYAIGAAEGGHDAIHPELGTFEDFRRLVAAAADQGLEIALDIAIQASPDHPWLKDHPEWFNWRPDGTIRYAENPPKKYEDIVNVDFYAPGALPSLWIELRDMIMLWVEQGVKLFRVDNPHTKPFPFWEWAIEDIRQHHPDVVFLSEAFTKPKVMYRLAKVGFSQSYTYFTWRNTKYEMTDYLTELTTQPPKDFFRPHFFVNTHDINPDFLQDAPRPAFLIRAALATMLSGLWGAYNGFELCEGRPDQKRKEYANSEKYQLTAWDHDRPGNIIGEITQLNRIRRDNPALHSHLGLTFRSAYNDNILFFQKETPSRDNVLLIAISLDPYSAQEADIEIPLWEWGLPDGGTVAVEDLMRGSSFDWTGKIQRIRLDPAELPFSIWRLNAARTI</sequence>
<organism evidence="9 10">
    <name type="scientific">Lichenibacterium ramalinae</name>
    <dbReference type="NCBI Taxonomy" id="2316527"/>
    <lineage>
        <taxon>Bacteria</taxon>
        <taxon>Pseudomonadati</taxon>
        <taxon>Pseudomonadota</taxon>
        <taxon>Alphaproteobacteria</taxon>
        <taxon>Hyphomicrobiales</taxon>
        <taxon>Lichenihabitantaceae</taxon>
        <taxon>Lichenibacterium</taxon>
    </lineage>
</organism>
<evidence type="ECO:0000256" key="4">
    <source>
        <dbReference type="ARBA" id="ARBA00023277"/>
    </source>
</evidence>
<evidence type="ECO:0000256" key="7">
    <source>
        <dbReference type="SAM" id="MobiDB-lite"/>
    </source>
</evidence>
<dbReference type="GO" id="GO:0030979">
    <property type="term" value="P:alpha-glucan biosynthetic process"/>
    <property type="evidence" value="ECO:0007669"/>
    <property type="project" value="UniProtKB-UniRule"/>
</dbReference>
<dbReference type="SUPFAM" id="SSF51445">
    <property type="entry name" value="(Trans)glycosidases"/>
    <property type="match status" value="2"/>
</dbReference>
<feature type="binding site" evidence="6">
    <location>
        <begin position="984"/>
        <end position="985"/>
    </location>
    <ligand>
        <name>alpha-maltose 1-phosphate</name>
        <dbReference type="ChEBI" id="CHEBI:63576"/>
    </ligand>
</feature>
<feature type="active site" description="Nucleophile" evidence="6">
    <location>
        <position position="844"/>
    </location>
</feature>
<dbReference type="Gene3D" id="2.60.40.10">
    <property type="entry name" value="Immunoglobulins"/>
    <property type="match status" value="1"/>
</dbReference>
<comment type="catalytic activity">
    <reaction evidence="5 6">
        <text>alpha-maltose 1-phosphate + [(1-&gt;4)-alpha-D-glucosyl](n) = [(1-&gt;4)-alpha-D-glucosyl](n+2) + phosphate</text>
        <dbReference type="Rhea" id="RHEA:42692"/>
        <dbReference type="Rhea" id="RHEA-COMP:9584"/>
        <dbReference type="Rhea" id="RHEA-COMP:10183"/>
        <dbReference type="ChEBI" id="CHEBI:15444"/>
        <dbReference type="ChEBI" id="CHEBI:43474"/>
        <dbReference type="ChEBI" id="CHEBI:63576"/>
        <dbReference type="EC" id="2.4.99.16"/>
    </reaction>
</comment>
<evidence type="ECO:0000313" key="10">
    <source>
        <dbReference type="Proteomes" id="UP000289411"/>
    </source>
</evidence>
<dbReference type="PANTHER" id="PTHR47786:SF2">
    <property type="entry name" value="GLYCOSYL HYDROLASE FAMILY 13 CATALYTIC DOMAIN-CONTAINING PROTEIN"/>
    <property type="match status" value="1"/>
</dbReference>
<dbReference type="InterPro" id="IPR026585">
    <property type="entry name" value="GlgE"/>
</dbReference>
<dbReference type="HAMAP" id="MF_02124">
    <property type="entry name" value="GlgE"/>
    <property type="match status" value="1"/>
</dbReference>
<dbReference type="InterPro" id="IPR006047">
    <property type="entry name" value="GH13_cat_dom"/>
</dbReference>
<dbReference type="InterPro" id="IPR017853">
    <property type="entry name" value="GH"/>
</dbReference>
<dbReference type="AlphaFoldDB" id="A0A4V1RI00"/>
<keyword evidence="10" id="KW-1185">Reference proteome</keyword>
<dbReference type="Pfam" id="PF00128">
    <property type="entry name" value="Alpha-amylase"/>
    <property type="match status" value="1"/>
</dbReference>
<dbReference type="EMBL" id="QYBC01000028">
    <property type="protein sequence ID" value="RYB01817.1"/>
    <property type="molecule type" value="Genomic_DNA"/>
</dbReference>
<comment type="caution">
    <text evidence="9">The sequence shown here is derived from an EMBL/GenBank/DDBJ whole genome shotgun (WGS) entry which is preliminary data.</text>
</comment>
<feature type="binding site" evidence="6">
    <location>
        <position position="772"/>
    </location>
    <ligand>
        <name>alpha-maltose 1-phosphate</name>
        <dbReference type="ChEBI" id="CHEBI:63576"/>
    </ligand>
</feature>
<feature type="site" description="Transition state stabilizer" evidence="6">
    <location>
        <position position="931"/>
    </location>
</feature>
<dbReference type="Gene3D" id="2.60.40.1180">
    <property type="entry name" value="Golgi alpha-mannosidase II"/>
    <property type="match status" value="1"/>
</dbReference>
<reference evidence="9 10" key="1">
    <citation type="submission" date="2018-09" db="EMBL/GenBank/DDBJ databases">
        <authorList>
            <person name="Grouzdev D.S."/>
            <person name="Krutkina M.S."/>
        </authorList>
    </citation>
    <scope>NUCLEOTIDE SEQUENCE [LARGE SCALE GENOMIC DNA]</scope>
    <source>
        <strain evidence="9 10">RmlP001</strain>
    </source>
</reference>
<dbReference type="EC" id="2.4.99.16" evidence="6"/>
<dbReference type="PANTHER" id="PTHR47786">
    <property type="entry name" value="ALPHA-1,4-GLUCAN:MALTOSE-1-PHOSPHATE MALTOSYLTRANSFERASE"/>
    <property type="match status" value="1"/>
</dbReference>
<dbReference type="Pfam" id="PF21702">
    <property type="entry name" value="GLGE_C"/>
    <property type="match status" value="1"/>
</dbReference>
<evidence type="ECO:0000256" key="1">
    <source>
        <dbReference type="ARBA" id="ARBA00011738"/>
    </source>
</evidence>
<keyword evidence="2 6" id="KW-0328">Glycosyltransferase</keyword>
<feature type="binding site" evidence="6">
    <location>
        <position position="712"/>
    </location>
    <ligand>
        <name>alpha-maltose 1-phosphate</name>
        <dbReference type="ChEBI" id="CHEBI:63576"/>
    </ligand>
</feature>
<feature type="region of interest" description="Disordered" evidence="7">
    <location>
        <begin position="1"/>
        <end position="24"/>
    </location>
</feature>
<dbReference type="GO" id="GO:0016758">
    <property type="term" value="F:hexosyltransferase activity"/>
    <property type="evidence" value="ECO:0007669"/>
    <property type="project" value="UniProtKB-UniRule"/>
</dbReference>
<dbReference type="CDD" id="cd11344">
    <property type="entry name" value="AmyAc_GlgE_like"/>
    <property type="match status" value="1"/>
</dbReference>
<gene>
    <name evidence="6" type="primary">glgE</name>
    <name evidence="9" type="ORF">D3272_24310</name>
</gene>
<evidence type="ECO:0000256" key="5">
    <source>
        <dbReference type="ARBA" id="ARBA00048735"/>
    </source>
</evidence>
<dbReference type="InterPro" id="IPR049171">
    <property type="entry name" value="GLGE_C"/>
</dbReference>
<feature type="domain" description="Glycosyl hydrolase family 13 catalytic" evidence="8">
    <location>
        <begin position="664"/>
        <end position="1009"/>
    </location>
</feature>
<dbReference type="OrthoDB" id="9805159at2"/>
<feature type="binding site" evidence="6">
    <location>
        <position position="807"/>
    </location>
    <ligand>
        <name>alpha-maltose 1-phosphate</name>
        <dbReference type="ChEBI" id="CHEBI:63576"/>
    </ligand>
</feature>
<evidence type="ECO:0000256" key="2">
    <source>
        <dbReference type="ARBA" id="ARBA00022676"/>
    </source>
</evidence>